<reference evidence="1" key="1">
    <citation type="journal article" date="2015" name="Nature">
        <title>Complex archaea that bridge the gap between prokaryotes and eukaryotes.</title>
        <authorList>
            <person name="Spang A."/>
            <person name="Saw J.H."/>
            <person name="Jorgensen S.L."/>
            <person name="Zaremba-Niedzwiedzka K."/>
            <person name="Martijn J."/>
            <person name="Lind A.E."/>
            <person name="van Eijk R."/>
            <person name="Schleper C."/>
            <person name="Guy L."/>
            <person name="Ettema T.J."/>
        </authorList>
    </citation>
    <scope>NUCLEOTIDE SEQUENCE</scope>
</reference>
<sequence length="51" mass="5825">MDKIRKIKLTLKSKSTFEGAGVRLKRAFGYADPSLDPFLLLDDFHSNDPRD</sequence>
<evidence type="ECO:0000313" key="1">
    <source>
        <dbReference type="EMBL" id="KKM07668.1"/>
    </source>
</evidence>
<name>A0A0F9K930_9ZZZZ</name>
<organism evidence="1">
    <name type="scientific">marine sediment metagenome</name>
    <dbReference type="NCBI Taxonomy" id="412755"/>
    <lineage>
        <taxon>unclassified sequences</taxon>
        <taxon>metagenomes</taxon>
        <taxon>ecological metagenomes</taxon>
    </lineage>
</organism>
<protein>
    <submittedName>
        <fullName evidence="1">Uncharacterized protein</fullName>
    </submittedName>
</protein>
<accession>A0A0F9K930</accession>
<comment type="caution">
    <text evidence="1">The sequence shown here is derived from an EMBL/GenBank/DDBJ whole genome shotgun (WGS) entry which is preliminary data.</text>
</comment>
<proteinExistence type="predicted"/>
<dbReference type="EMBL" id="LAZR01015720">
    <property type="protein sequence ID" value="KKM07668.1"/>
    <property type="molecule type" value="Genomic_DNA"/>
</dbReference>
<dbReference type="AlphaFoldDB" id="A0A0F9K930"/>
<gene>
    <name evidence="1" type="ORF">LCGC14_1731660</name>
</gene>